<evidence type="ECO:0000256" key="1">
    <source>
        <dbReference type="SAM" id="MobiDB-lite"/>
    </source>
</evidence>
<evidence type="ECO:0000313" key="6">
    <source>
        <dbReference type="EMBL" id="QBF34594.1"/>
    </source>
</evidence>
<feature type="signal peptide" evidence="2">
    <location>
        <begin position="1"/>
        <end position="26"/>
    </location>
</feature>
<evidence type="ECO:0000259" key="5">
    <source>
        <dbReference type="Pfam" id="PF26364"/>
    </source>
</evidence>
<dbReference type="Proteomes" id="UP000289326">
    <property type="component" value="Chromosome"/>
</dbReference>
<dbReference type="Pfam" id="PF26364">
    <property type="entry name" value="MIB_M2"/>
    <property type="match status" value="1"/>
</dbReference>
<dbReference type="NCBIfam" id="TIGR04524">
    <property type="entry name" value="mycoplas_M_dom"/>
    <property type="match status" value="1"/>
</dbReference>
<proteinExistence type="predicted"/>
<keyword evidence="2" id="KW-0732">Signal</keyword>
<feature type="region of interest" description="Disordered" evidence="1">
    <location>
        <begin position="97"/>
        <end position="121"/>
    </location>
</feature>
<dbReference type="EMBL" id="CP034841">
    <property type="protein sequence ID" value="QBF34594.1"/>
    <property type="molecule type" value="Genomic_DNA"/>
</dbReference>
<evidence type="ECO:0000259" key="3">
    <source>
        <dbReference type="Pfam" id="PF26360"/>
    </source>
</evidence>
<dbReference type="KEGG" id="mphi:EG856_01490"/>
<keyword evidence="7" id="KW-1185">Reference proteome</keyword>
<evidence type="ECO:0000313" key="7">
    <source>
        <dbReference type="Proteomes" id="UP000289326"/>
    </source>
</evidence>
<feature type="domain" description="IgG-blocking virulence" evidence="3">
    <location>
        <begin position="350"/>
        <end position="551"/>
    </location>
</feature>
<dbReference type="InterPro" id="IPR030942">
    <property type="entry name" value="Mycoplas_M_dom"/>
</dbReference>
<dbReference type="NCBIfam" id="TIGR04526">
    <property type="entry name" value="predic_Ig_block"/>
    <property type="match status" value="1"/>
</dbReference>
<sequence>MKFFKNKKNKLISLSVLSTISLTSIASVAIYLAASKPVNAIDYQTNAKASQNFIAKDNLELDKTLNSLIDLNLKEIPKPTPQPKPKPEPKKEIKIIKITAEDKPKPKPEPKAEVKPVPKPKIEPIQQPKQELNNLISDEDREVAYEDNLANLTLVGVDVHAKIENAKTRQIFKYDVKHSITNPNPYQNDTTGKIISVDVTDKLRKAAVENAKGGPVGLNGDMIKILIDSYLHIKELNGTKIDNFVKQNSHYWDKEFWKWQRLFDSENVKKFLNEEGLAQYDTFDFGGSKAYRYLWLYNHIDFSKVTKLSKVAEDYLAKGYVLDQRETYFTENGELESSAYNLPDDYNGTISRLKRDNLTRRVFSYDSPYNRSPDQIRDGSYPGWTSSDVTLTDNEFKDLVQTGDGVKIILMTRDKFIENDPKQINQGYVLEIDAANKLGYDKTIKLIQRVKQNNLNVISYRIKNMGENDTAQAFKPILRELPDKILQLELHFSDRATNTGSLIELENKSIKELALYTRGNSLLDEWSINPLALRKTEWINTNDYNVSSEYAAGAVIFTRITFNTLAFDVQDYDKNSTNPFERINLGLRMAYYARNNEPFFQGAYGSGLDADHNEGGNSYPTGLDFSRVPEIKSLRGLIFNDIIKSSNNSRKIWRATFYNNDRFFEIDNLNLEQAGFENFAQAFATERPKIKFSNGPTTVGFKIKEDLSSTAIANLIRFKELVKNDNKDFLGKILVDVDTPNKDSVVQKLQNAGFTVEQDNGFSFQ</sequence>
<gene>
    <name evidence="6" type="ORF">EG856_01490</name>
</gene>
<dbReference type="RefSeq" id="WP_130429371.1">
    <property type="nucleotide sequence ID" value="NZ_CP034841.1"/>
</dbReference>
<organism evidence="6 7">
    <name type="scientific">Mycoplasmopsis phocirhinis</name>
    <dbReference type="NCBI Taxonomy" id="142650"/>
    <lineage>
        <taxon>Bacteria</taxon>
        <taxon>Bacillati</taxon>
        <taxon>Mycoplasmatota</taxon>
        <taxon>Mycoplasmoidales</taxon>
        <taxon>Metamycoplasmataceae</taxon>
        <taxon>Mycoplasmopsis</taxon>
    </lineage>
</organism>
<name>A0A4P6MSE2_9BACT</name>
<protein>
    <submittedName>
        <fullName evidence="6">Putative immunoglobulin-blocking virulence protein</fullName>
    </submittedName>
</protein>
<dbReference type="InterPro" id="IPR058860">
    <property type="entry name" value="MIB_M2"/>
</dbReference>
<dbReference type="InterPro" id="IPR058861">
    <property type="entry name" value="MIB_arm"/>
</dbReference>
<dbReference type="Pfam" id="PF26360">
    <property type="entry name" value="MIB_M1"/>
    <property type="match status" value="1"/>
</dbReference>
<feature type="domain" description="Mycoplasma immunoglobulin binding protein arm" evidence="4">
    <location>
        <begin position="200"/>
        <end position="343"/>
    </location>
</feature>
<dbReference type="Pfam" id="PF26361">
    <property type="entry name" value="MIB_arm"/>
    <property type="match status" value="1"/>
</dbReference>
<feature type="domain" description="Mycoplasma immunoglobulin binding protein M2" evidence="5">
    <location>
        <begin position="562"/>
        <end position="757"/>
    </location>
</feature>
<feature type="chain" id="PRO_5020231399" evidence="2">
    <location>
        <begin position="27"/>
        <end position="765"/>
    </location>
</feature>
<evidence type="ECO:0000259" key="4">
    <source>
        <dbReference type="Pfam" id="PF26361"/>
    </source>
</evidence>
<accession>A0A4P6MSE2</accession>
<dbReference type="OrthoDB" id="401311at2"/>
<dbReference type="AlphaFoldDB" id="A0A4P6MSE2"/>
<dbReference type="InterPro" id="IPR030941">
    <property type="entry name" value="Predic_Ig_block"/>
</dbReference>
<reference evidence="6 7" key="1">
    <citation type="submission" date="2019-01" db="EMBL/GenBank/DDBJ databases">
        <title>Complete sequence and annotation of the Mycoplasma phocirhinis strain 852T genome.</title>
        <authorList>
            <person name="Frasca S.Jr."/>
            <person name="Kutish G.F."/>
            <person name="Castellanos Gell J."/>
            <person name="Michaels D.L."/>
            <person name="Brown D.R."/>
        </authorList>
    </citation>
    <scope>NUCLEOTIDE SEQUENCE [LARGE SCALE GENOMIC DNA]</scope>
    <source>
        <strain evidence="6 7">852</strain>
    </source>
</reference>
<evidence type="ECO:0000256" key="2">
    <source>
        <dbReference type="SAM" id="SignalP"/>
    </source>
</evidence>